<dbReference type="RefSeq" id="WP_119277605.1">
    <property type="nucleotide sequence ID" value="NZ_QWLA01000031.1"/>
</dbReference>
<dbReference type="AlphaFoldDB" id="A0A399ET97"/>
<feature type="transmembrane region" description="Helical" evidence="1">
    <location>
        <begin position="30"/>
        <end position="48"/>
    </location>
</feature>
<evidence type="ECO:0000313" key="3">
    <source>
        <dbReference type="Proteomes" id="UP000265341"/>
    </source>
</evidence>
<gene>
    <name evidence="2" type="ORF">Mrose_01839</name>
</gene>
<feature type="transmembrane region" description="Helical" evidence="1">
    <location>
        <begin position="7"/>
        <end position="24"/>
    </location>
</feature>
<keyword evidence="1" id="KW-0812">Transmembrane</keyword>
<evidence type="ECO:0008006" key="4">
    <source>
        <dbReference type="Google" id="ProtNLM"/>
    </source>
</evidence>
<keyword evidence="3" id="KW-1185">Reference proteome</keyword>
<reference evidence="2 3" key="1">
    <citation type="submission" date="2018-08" db="EMBL/GenBank/DDBJ databases">
        <title>Meiothermus roseus NBRC 110900 genome sequencing project.</title>
        <authorList>
            <person name="Da Costa M.S."/>
            <person name="Albuquerque L."/>
            <person name="Raposo P."/>
            <person name="Froufe H.J.C."/>
            <person name="Barroso C.S."/>
            <person name="Egas C."/>
        </authorList>
    </citation>
    <scope>NUCLEOTIDE SEQUENCE [LARGE SCALE GENOMIC DNA]</scope>
    <source>
        <strain evidence="2 3">NBRC 110900</strain>
    </source>
</reference>
<keyword evidence="1" id="KW-1133">Transmembrane helix</keyword>
<dbReference type="Proteomes" id="UP000265341">
    <property type="component" value="Unassembled WGS sequence"/>
</dbReference>
<proteinExistence type="predicted"/>
<sequence length="162" mass="17468">MRVEVSLLDVVVFFVIALSLAYGVRRGAPFTLAVVPALVVYVVLAQFLPIHENPWLGSVLAVILGVGSGALSQLVPLPRFSNMTEGVIGGAGGLIWGLFLAVCIWVSFPAQYKASTGSLQYPSDRIPDLVARSIEDSGFAQSLFNWVIKNPLTRQVFPPNLQ</sequence>
<protein>
    <recommendedName>
        <fullName evidence="4">Colicin V production protein</fullName>
    </recommendedName>
</protein>
<comment type="caution">
    <text evidence="2">The sequence shown here is derived from an EMBL/GenBank/DDBJ whole genome shotgun (WGS) entry which is preliminary data.</text>
</comment>
<name>A0A399ET97_9DEIN</name>
<dbReference type="OrthoDB" id="34345at2"/>
<organism evidence="2 3">
    <name type="scientific">Calidithermus roseus</name>
    <dbReference type="NCBI Taxonomy" id="1644118"/>
    <lineage>
        <taxon>Bacteria</taxon>
        <taxon>Thermotogati</taxon>
        <taxon>Deinococcota</taxon>
        <taxon>Deinococci</taxon>
        <taxon>Thermales</taxon>
        <taxon>Thermaceae</taxon>
        <taxon>Calidithermus</taxon>
    </lineage>
</organism>
<keyword evidence="1" id="KW-0472">Membrane</keyword>
<feature type="transmembrane region" description="Helical" evidence="1">
    <location>
        <begin position="87"/>
        <end position="108"/>
    </location>
</feature>
<dbReference type="EMBL" id="QWLA01000031">
    <property type="protein sequence ID" value="RIH86299.1"/>
    <property type="molecule type" value="Genomic_DNA"/>
</dbReference>
<accession>A0A399ET97</accession>
<evidence type="ECO:0000256" key="1">
    <source>
        <dbReference type="SAM" id="Phobius"/>
    </source>
</evidence>
<evidence type="ECO:0000313" key="2">
    <source>
        <dbReference type="EMBL" id="RIH86299.1"/>
    </source>
</evidence>
<feature type="transmembrane region" description="Helical" evidence="1">
    <location>
        <begin position="55"/>
        <end position="75"/>
    </location>
</feature>